<dbReference type="Proteomes" id="UP000077248">
    <property type="component" value="Unassembled WGS sequence"/>
</dbReference>
<dbReference type="EMBL" id="KV441480">
    <property type="protein sequence ID" value="OAG19604.1"/>
    <property type="molecule type" value="Genomic_DNA"/>
</dbReference>
<accession>A0A177DI56</accession>
<feature type="compositionally biased region" description="Basic residues" evidence="1">
    <location>
        <begin position="297"/>
        <end position="308"/>
    </location>
</feature>
<dbReference type="GeneID" id="29114074"/>
<organism evidence="2 3">
    <name type="scientific">Alternaria alternata</name>
    <name type="common">Alternaria rot fungus</name>
    <name type="synonym">Torula alternata</name>
    <dbReference type="NCBI Taxonomy" id="5599"/>
    <lineage>
        <taxon>Eukaryota</taxon>
        <taxon>Fungi</taxon>
        <taxon>Dikarya</taxon>
        <taxon>Ascomycota</taxon>
        <taxon>Pezizomycotina</taxon>
        <taxon>Dothideomycetes</taxon>
        <taxon>Pleosporomycetidae</taxon>
        <taxon>Pleosporales</taxon>
        <taxon>Pleosporineae</taxon>
        <taxon>Pleosporaceae</taxon>
        <taxon>Alternaria</taxon>
        <taxon>Alternaria sect. Alternaria</taxon>
        <taxon>Alternaria alternata complex</taxon>
    </lineage>
</organism>
<dbReference type="AlphaFoldDB" id="A0A177DI56"/>
<evidence type="ECO:0000313" key="3">
    <source>
        <dbReference type="Proteomes" id="UP000077248"/>
    </source>
</evidence>
<reference evidence="2 3" key="1">
    <citation type="submission" date="2016-05" db="EMBL/GenBank/DDBJ databases">
        <title>Comparative analysis of secretome profiles of manganese(II)-oxidizing ascomycete fungi.</title>
        <authorList>
            <consortium name="DOE Joint Genome Institute"/>
            <person name="Zeiner C.A."/>
            <person name="Purvine S.O."/>
            <person name="Zink E.M."/>
            <person name="Wu S."/>
            <person name="Pasa-Tolic L."/>
            <person name="Chaput D.L."/>
            <person name="Haridas S."/>
            <person name="Grigoriev I.V."/>
            <person name="Santelli C.M."/>
            <person name="Hansel C.M."/>
        </authorList>
    </citation>
    <scope>NUCLEOTIDE SEQUENCE [LARGE SCALE GENOMIC DNA]</scope>
    <source>
        <strain evidence="2 3">SRC1lrK2f</strain>
    </source>
</reference>
<sequence length="308" mass="34851">MELNKNPLGTFSTLARELRDDIWYYALTDSTIVYHAITEAVPLPLLGCSKVIREEVLPVILRERSVTFQTHAALSSLLADYKSEKSDATTHETPTALVQARLPKKIRLSLFCSDYQAYRMAKTSLERSFIDEIGRVPEEHYESELDGWREALQQYPITHLTTVTLDCTLSPRYYGGPGDAPPGMTRFTKRLATRIRMGSKGRCQCLLVAPSATLRQLMWHAGTGSLLREWTPADDGWSTQKIEAFDSSFSAAPVDDDHTLRQASEGLLTFSNIRQPADNPSPSANLTTYHYEQGQPRMRKRRRTHRDS</sequence>
<dbReference type="VEuPathDB" id="FungiDB:CC77DRAFT_1061953"/>
<keyword evidence="3" id="KW-1185">Reference proteome</keyword>
<protein>
    <submittedName>
        <fullName evidence="2">Uncharacterized protein</fullName>
    </submittedName>
</protein>
<dbReference type="KEGG" id="aalt:CC77DRAFT_1061953"/>
<evidence type="ECO:0000313" key="2">
    <source>
        <dbReference type="EMBL" id="OAG19604.1"/>
    </source>
</evidence>
<feature type="region of interest" description="Disordered" evidence="1">
    <location>
        <begin position="272"/>
        <end position="308"/>
    </location>
</feature>
<gene>
    <name evidence="2" type="ORF">CC77DRAFT_1061953</name>
</gene>
<evidence type="ECO:0000256" key="1">
    <source>
        <dbReference type="SAM" id="MobiDB-lite"/>
    </source>
</evidence>
<name>A0A177DI56_ALTAL</name>
<proteinExistence type="predicted"/>
<dbReference type="RefSeq" id="XP_018385025.1">
    <property type="nucleotide sequence ID" value="XM_018528480.1"/>
</dbReference>
<feature type="compositionally biased region" description="Polar residues" evidence="1">
    <location>
        <begin position="272"/>
        <end position="290"/>
    </location>
</feature>